<protein>
    <submittedName>
        <fullName evidence="1">Uncharacterized protein</fullName>
    </submittedName>
</protein>
<evidence type="ECO:0000313" key="2">
    <source>
        <dbReference type="Proteomes" id="UP000663814"/>
    </source>
</evidence>
<comment type="caution">
    <text evidence="1">The sequence shown here is derived from an EMBL/GenBank/DDBJ whole genome shotgun (WGS) entry which is preliminary data.</text>
</comment>
<proteinExistence type="predicted"/>
<name>A0ABS7XBM6_9GAMM</name>
<keyword evidence="2" id="KW-1185">Reference proteome</keyword>
<reference evidence="1 2" key="1">
    <citation type="submission" date="2020-12" db="EMBL/GenBank/DDBJ databases">
        <authorList>
            <person name="Ruan W."/>
            <person name="Khan S.A."/>
            <person name="Jeon C.O."/>
        </authorList>
    </citation>
    <scope>NUCLEOTIDE SEQUENCE [LARGE SCALE GENOMIC DNA]</scope>
    <source>
        <strain evidence="1 2">MA-13</strain>
    </source>
</reference>
<reference evidence="1 2" key="2">
    <citation type="submission" date="2021-08" db="EMBL/GenBank/DDBJ databases">
        <title>Rheinheimera aquimaris sp. nov., isolated from seawater of the East Sea in Korea.</title>
        <authorList>
            <person name="Kim K.H."/>
            <person name="Wenting R."/>
            <person name="Kim K.R."/>
            <person name="Jeon C.O."/>
        </authorList>
    </citation>
    <scope>NUCLEOTIDE SEQUENCE [LARGE SCALE GENOMIC DNA]</scope>
    <source>
        <strain evidence="1 2">MA-13</strain>
    </source>
</reference>
<sequence length="56" mass="6240">MDVNLGYAAWLAQKSTEIDTLELTFDDSSSVFFSLSDHTTCINVTSEPEIQEPNLD</sequence>
<gene>
    <name evidence="1" type="ORF">I4W93_015355</name>
</gene>
<dbReference type="Proteomes" id="UP000663814">
    <property type="component" value="Unassembled WGS sequence"/>
</dbReference>
<dbReference type="EMBL" id="JAERPS020000005">
    <property type="protein sequence ID" value="MBZ9612964.1"/>
    <property type="molecule type" value="Genomic_DNA"/>
</dbReference>
<organism evidence="1 2">
    <name type="scientific">Rheinheimera maricola</name>
    <dbReference type="NCBI Taxonomy" id="2793282"/>
    <lineage>
        <taxon>Bacteria</taxon>
        <taxon>Pseudomonadati</taxon>
        <taxon>Pseudomonadota</taxon>
        <taxon>Gammaproteobacteria</taxon>
        <taxon>Chromatiales</taxon>
        <taxon>Chromatiaceae</taxon>
        <taxon>Rheinheimera</taxon>
    </lineage>
</organism>
<dbReference type="RefSeq" id="WP_205312440.1">
    <property type="nucleotide sequence ID" value="NZ_JAERPS020000005.1"/>
</dbReference>
<accession>A0ABS7XBM6</accession>
<evidence type="ECO:0000313" key="1">
    <source>
        <dbReference type="EMBL" id="MBZ9612964.1"/>
    </source>
</evidence>